<dbReference type="Gene3D" id="2.60.40.4130">
    <property type="match status" value="1"/>
</dbReference>
<accession>A0A1F5NSL2</accession>
<dbReference type="SUPFAM" id="SSF49384">
    <property type="entry name" value="Carbohydrate-binding domain"/>
    <property type="match status" value="1"/>
</dbReference>
<proteinExistence type="predicted"/>
<dbReference type="InterPro" id="IPR002105">
    <property type="entry name" value="Dockerin_1_rpt"/>
</dbReference>
<comment type="caution">
    <text evidence="3">The sequence shown here is derived from an EMBL/GenBank/DDBJ whole genome shotgun (WGS) entry which is preliminary data.</text>
</comment>
<dbReference type="Gene3D" id="2.60.40.10">
    <property type="entry name" value="Immunoglobulins"/>
    <property type="match status" value="1"/>
</dbReference>
<dbReference type="GO" id="GO:0030246">
    <property type="term" value="F:carbohydrate binding"/>
    <property type="evidence" value="ECO:0007669"/>
    <property type="project" value="InterPro"/>
</dbReference>
<dbReference type="InterPro" id="IPR036439">
    <property type="entry name" value="Dockerin_dom_sf"/>
</dbReference>
<dbReference type="InterPro" id="IPR016134">
    <property type="entry name" value="Dockerin_dom"/>
</dbReference>
<evidence type="ECO:0000313" key="4">
    <source>
        <dbReference type="Proteomes" id="UP000176233"/>
    </source>
</evidence>
<evidence type="ECO:0000313" key="3">
    <source>
        <dbReference type="EMBL" id="OGE80603.1"/>
    </source>
</evidence>
<keyword evidence="1" id="KW-0732">Signal</keyword>
<feature type="chain" id="PRO_5009520186" description="Dockerin domain-containing protein" evidence="1">
    <location>
        <begin position="29"/>
        <end position="426"/>
    </location>
</feature>
<name>A0A1F5NSL2_9BACT</name>
<dbReference type="EMBL" id="MFEJ01000005">
    <property type="protein sequence ID" value="OGE80603.1"/>
    <property type="molecule type" value="Genomic_DNA"/>
</dbReference>
<dbReference type="Pfam" id="PF17957">
    <property type="entry name" value="Big_7"/>
    <property type="match status" value="1"/>
</dbReference>
<protein>
    <recommendedName>
        <fullName evidence="2">Dockerin domain-containing protein</fullName>
    </recommendedName>
</protein>
<dbReference type="InterPro" id="IPR013783">
    <property type="entry name" value="Ig-like_fold"/>
</dbReference>
<dbReference type="SUPFAM" id="SSF63446">
    <property type="entry name" value="Type I dockerin domain"/>
    <property type="match status" value="1"/>
</dbReference>
<dbReference type="CDD" id="cd08547">
    <property type="entry name" value="Type_II_cohesin"/>
    <property type="match status" value="1"/>
</dbReference>
<dbReference type="PROSITE" id="PS51766">
    <property type="entry name" value="DOCKERIN"/>
    <property type="match status" value="1"/>
</dbReference>
<evidence type="ECO:0000259" key="2">
    <source>
        <dbReference type="PROSITE" id="PS51766"/>
    </source>
</evidence>
<dbReference type="InterPro" id="IPR008965">
    <property type="entry name" value="CBM2/CBM3_carb-bd_dom_sf"/>
</dbReference>
<evidence type="ECO:0000256" key="1">
    <source>
        <dbReference type="SAM" id="SignalP"/>
    </source>
</evidence>
<dbReference type="GO" id="GO:0004553">
    <property type="term" value="F:hydrolase activity, hydrolyzing O-glycosyl compounds"/>
    <property type="evidence" value="ECO:0007669"/>
    <property type="project" value="InterPro"/>
</dbReference>
<organism evidence="3 4">
    <name type="scientific">Candidatus Doudnabacteria bacterium RIFCSPHIGHO2_01_FULL_45_18</name>
    <dbReference type="NCBI Taxonomy" id="1817823"/>
    <lineage>
        <taxon>Bacteria</taxon>
        <taxon>Candidatus Doudnaibacteriota</taxon>
    </lineage>
</organism>
<dbReference type="InterPro" id="IPR002102">
    <property type="entry name" value="Cohesin_dom"/>
</dbReference>
<feature type="domain" description="Dockerin" evidence="2">
    <location>
        <begin position="368"/>
        <end position="426"/>
    </location>
</feature>
<sequence length="426" mass="44499">MKKNNRYLHWLLLLLVGLVITATNQASAQTTATLALSPTSSTVAINQNFTVNINLNTAGAPVDGVDIYSLHFNPAILQVVDSNTSLTGIQITSGSLLLDANGNPGTVINSADNTAGTIRFAQASAGGTSFTGSGVFATITFQGIVNGTSAVTFDFTAGNTSDTNVAYQGVDRLSSVTNASFTITTPDTTAPTVSITAPTGGSTVSGSTVTVSANASDNVGVSGVQFLLDGANLGAEDTTSPYSIVWNTTTTTNASHSLIARARDAAGNLTTSTAVSVTVNNVITYQRTINIAALESRSSRVATGTLDVLSSPSKTAITSYPFTTNSAGNATITFNNNPTTVFLKIIVSPFLTRLLNLDLNNNVTYNFPQLLVGDINQDNFINSVDYSVVNTNWFTSNTSGDLNQDGFVNSIDFSFMNIHWLMGGEE</sequence>
<dbReference type="Gene3D" id="2.60.40.680">
    <property type="match status" value="1"/>
</dbReference>
<dbReference type="AlphaFoldDB" id="A0A1F5NSL2"/>
<dbReference type="Pfam" id="PF00963">
    <property type="entry name" value="Cohesin"/>
    <property type="match status" value="1"/>
</dbReference>
<reference evidence="3 4" key="1">
    <citation type="journal article" date="2016" name="Nat. Commun.">
        <title>Thousands of microbial genomes shed light on interconnected biogeochemical processes in an aquifer system.</title>
        <authorList>
            <person name="Anantharaman K."/>
            <person name="Brown C.T."/>
            <person name="Hug L.A."/>
            <person name="Sharon I."/>
            <person name="Castelle C.J."/>
            <person name="Probst A.J."/>
            <person name="Thomas B.C."/>
            <person name="Singh A."/>
            <person name="Wilkins M.J."/>
            <person name="Karaoz U."/>
            <person name="Brodie E.L."/>
            <person name="Williams K.H."/>
            <person name="Hubbard S.S."/>
            <person name="Banfield J.F."/>
        </authorList>
    </citation>
    <scope>NUCLEOTIDE SEQUENCE [LARGE SCALE GENOMIC DNA]</scope>
</reference>
<dbReference type="GO" id="GO:0000272">
    <property type="term" value="P:polysaccharide catabolic process"/>
    <property type="evidence" value="ECO:0007669"/>
    <property type="project" value="InterPro"/>
</dbReference>
<dbReference type="Proteomes" id="UP000176233">
    <property type="component" value="Unassembled WGS sequence"/>
</dbReference>
<feature type="signal peptide" evidence="1">
    <location>
        <begin position="1"/>
        <end position="28"/>
    </location>
</feature>
<dbReference type="Pfam" id="PF00404">
    <property type="entry name" value="Dockerin_1"/>
    <property type="match status" value="1"/>
</dbReference>
<gene>
    <name evidence="3" type="ORF">A2660_00770</name>
</gene>